<dbReference type="AlphaFoldDB" id="A0A5S4EML4"/>
<reference evidence="2 3" key="1">
    <citation type="submission" date="2019-04" db="EMBL/GenBank/DDBJ databases">
        <title>A novel phosphate-accumulating bacterium identified in bioreactor for phosphate removal from wastewater.</title>
        <authorList>
            <person name="Kotlyarov R.Y."/>
            <person name="Beletsky A.V."/>
            <person name="Kallistova A.Y."/>
            <person name="Dorofeev A.G."/>
            <person name="Nikolaev Y.Y."/>
            <person name="Pimenov N.V."/>
            <person name="Ravin N.V."/>
            <person name="Mardanov A.V."/>
        </authorList>
    </citation>
    <scope>NUCLEOTIDE SEQUENCE [LARGE SCALE GENOMIC DNA]</scope>
    <source>
        <strain evidence="2 3">Bin19</strain>
    </source>
</reference>
<protein>
    <recommendedName>
        <fullName evidence="4">PEP-CTERM protein-sorting domain-containing protein</fullName>
    </recommendedName>
</protein>
<keyword evidence="1" id="KW-0732">Signal</keyword>
<gene>
    <name evidence="2" type="ORF">ACCUM_4071</name>
</gene>
<keyword evidence="3" id="KW-1185">Reference proteome</keyword>
<dbReference type="OrthoDB" id="937176at2"/>
<dbReference type="Proteomes" id="UP000306324">
    <property type="component" value="Unassembled WGS sequence"/>
</dbReference>
<evidence type="ECO:0000313" key="2">
    <source>
        <dbReference type="EMBL" id="TMQ76638.1"/>
    </source>
</evidence>
<organism evidence="2 3">
    <name type="scientific">Candidatus Accumulibacter phosphatis</name>
    <dbReference type="NCBI Taxonomy" id="327160"/>
    <lineage>
        <taxon>Bacteria</taxon>
        <taxon>Pseudomonadati</taxon>
        <taxon>Pseudomonadota</taxon>
        <taxon>Betaproteobacteria</taxon>
        <taxon>Candidatus Accumulibacter</taxon>
    </lineage>
</organism>
<proteinExistence type="predicted"/>
<evidence type="ECO:0008006" key="4">
    <source>
        <dbReference type="Google" id="ProtNLM"/>
    </source>
</evidence>
<name>A0A5S4EML4_9PROT</name>
<dbReference type="EMBL" id="SWAD01000044">
    <property type="protein sequence ID" value="TMQ76638.1"/>
    <property type="molecule type" value="Genomic_DNA"/>
</dbReference>
<accession>A0A5S4EML4</accession>
<sequence>MTKTRILLAGIAISMAPLAEAVPVIYSSMTTSGAGDIAFNAVIDSFRSGLGGVLNPPGACAPGPCTTGRREINWDAVTPAFSSPNAFPGDFFNGTTGVQPAGRIRGATFTTPGTGFRVSASEFSDEVGFGPAEFDAFSPARLFASMGSNITDVTFSVPGSPGLAATVRGMGVVFADVDYTGSASLEFFDTSGASLGLFPVEGVFPTADGRNSQGSFSFLGVSFDSDERVSRVRIVSGAHGIDGTYTGLDDAVVMDDFIYAEPQAVPEPLTGTLIGAGLAGLLAFRRRSS</sequence>
<evidence type="ECO:0000256" key="1">
    <source>
        <dbReference type="SAM" id="SignalP"/>
    </source>
</evidence>
<feature type="signal peptide" evidence="1">
    <location>
        <begin position="1"/>
        <end position="21"/>
    </location>
</feature>
<feature type="chain" id="PRO_5024412503" description="PEP-CTERM protein-sorting domain-containing protein" evidence="1">
    <location>
        <begin position="22"/>
        <end position="289"/>
    </location>
</feature>
<comment type="caution">
    <text evidence="2">The sequence shown here is derived from an EMBL/GenBank/DDBJ whole genome shotgun (WGS) entry which is preliminary data.</text>
</comment>
<evidence type="ECO:0000313" key="3">
    <source>
        <dbReference type="Proteomes" id="UP000306324"/>
    </source>
</evidence>
<dbReference type="RefSeq" id="WP_138678167.1">
    <property type="nucleotide sequence ID" value="NZ_SWAD01000044.1"/>
</dbReference>